<dbReference type="SMART" id="SM00636">
    <property type="entry name" value="Glyco_18"/>
    <property type="match status" value="1"/>
</dbReference>
<dbReference type="InterPro" id="IPR001223">
    <property type="entry name" value="Glyco_hydro18_cat"/>
</dbReference>
<dbReference type="InParanoid" id="A0A6P9EVX7"/>
<proteinExistence type="predicted"/>
<name>A0A6P9EVX7_JUGRE</name>
<dbReference type="Pfam" id="PF00704">
    <property type="entry name" value="Glyco_hydro_18"/>
    <property type="match status" value="1"/>
</dbReference>
<organism evidence="2 3">
    <name type="scientific">Juglans regia</name>
    <name type="common">English walnut</name>
    <dbReference type="NCBI Taxonomy" id="51240"/>
    <lineage>
        <taxon>Eukaryota</taxon>
        <taxon>Viridiplantae</taxon>
        <taxon>Streptophyta</taxon>
        <taxon>Embryophyta</taxon>
        <taxon>Tracheophyta</taxon>
        <taxon>Spermatophyta</taxon>
        <taxon>Magnoliopsida</taxon>
        <taxon>eudicotyledons</taxon>
        <taxon>Gunneridae</taxon>
        <taxon>Pentapetalae</taxon>
        <taxon>rosids</taxon>
        <taxon>fabids</taxon>
        <taxon>Fagales</taxon>
        <taxon>Juglandaceae</taxon>
        <taxon>Juglans</taxon>
    </lineage>
</organism>
<evidence type="ECO:0000259" key="1">
    <source>
        <dbReference type="PROSITE" id="PS51910"/>
    </source>
</evidence>
<dbReference type="SUPFAM" id="SSF51445">
    <property type="entry name" value="(Trans)glycosidases"/>
    <property type="match status" value="1"/>
</dbReference>
<dbReference type="GeneID" id="109006299"/>
<dbReference type="PROSITE" id="PS51910">
    <property type="entry name" value="GH18_2"/>
    <property type="match status" value="1"/>
</dbReference>
<evidence type="ECO:0000313" key="2">
    <source>
        <dbReference type="Proteomes" id="UP000235220"/>
    </source>
</evidence>
<dbReference type="GO" id="GO:0004568">
    <property type="term" value="F:chitinase activity"/>
    <property type="evidence" value="ECO:0000318"/>
    <property type="project" value="GO_Central"/>
</dbReference>
<evidence type="ECO:0000313" key="3">
    <source>
        <dbReference type="RefSeq" id="XP_035546727.1"/>
    </source>
</evidence>
<dbReference type="PANTHER" id="PTHR11177:SF383">
    <property type="entry name" value="GLYCOSYL HYDROLASE FAMILY PROTEIN WITH CHITINASE INSERTION DOMAIN-CONTAINING PROTEIN"/>
    <property type="match status" value="1"/>
</dbReference>
<gene>
    <name evidence="3" type="primary">LOC109006299</name>
</gene>
<dbReference type="Proteomes" id="UP000235220">
    <property type="component" value="Chromosome 6"/>
</dbReference>
<dbReference type="RefSeq" id="XP_035546727.1">
    <property type="nucleotide sequence ID" value="XM_035690834.1"/>
</dbReference>
<dbReference type="GO" id="GO:0005576">
    <property type="term" value="C:extracellular region"/>
    <property type="evidence" value="ECO:0000318"/>
    <property type="project" value="GO_Central"/>
</dbReference>
<dbReference type="InterPro" id="IPR029070">
    <property type="entry name" value="Chitinase_insertion_sf"/>
</dbReference>
<dbReference type="KEGG" id="jre:109006299"/>
<reference evidence="3" key="1">
    <citation type="submission" date="2025-08" db="UniProtKB">
        <authorList>
            <consortium name="RefSeq"/>
        </authorList>
    </citation>
    <scope>IDENTIFICATION</scope>
    <source>
        <tissue evidence="3">Leaves</tissue>
    </source>
</reference>
<dbReference type="AlphaFoldDB" id="A0A6P9EVX7"/>
<sequence>MASGASTVSVVKAGYWFFGGHDNRHVADIPSELFTHLYAGFAKVNDNGNVFIPETYLELFEVFTRTVRVRNPSVKTLLSIGGESEEAHISTVVANEVKRGHLKRDSIGLAKRFGFDGLDLCWLYPSNADREDQLSALLCEWRFALGEDVEKTKRSEPWLLTAAVFHHPVINNFNYPIMAIIDNLDWINVLAIDFYTPSNSLNETGPVHAWLTRPMDLLDKCGQRGIQDWIDKLGVATNKLVFSLPFYGYEWIINVDRANGYFGFFAPALDKGINPLPLAFRDIQEELRRGIYETVYDRNYEAVYSHGTINKEKWIGYEDGCSISGKVSKALFDAYHLGGYFAWHLDADDLNWTLSRSAFESSVEPPAPEANP</sequence>
<dbReference type="InterPro" id="IPR017853">
    <property type="entry name" value="GH"/>
</dbReference>
<accession>A0A6P9EVX7</accession>
<dbReference type="InterPro" id="IPR011583">
    <property type="entry name" value="Chitinase_II/V-like_cat"/>
</dbReference>
<dbReference type="GO" id="GO:0006032">
    <property type="term" value="P:chitin catabolic process"/>
    <property type="evidence" value="ECO:0000318"/>
    <property type="project" value="GO_Central"/>
</dbReference>
<protein>
    <submittedName>
        <fullName evidence="3">Class V chitinase-like</fullName>
    </submittedName>
</protein>
<dbReference type="PANTHER" id="PTHR11177">
    <property type="entry name" value="CHITINASE"/>
    <property type="match status" value="1"/>
</dbReference>
<dbReference type="Gene3D" id="3.20.20.80">
    <property type="entry name" value="Glycosidases"/>
    <property type="match status" value="1"/>
</dbReference>
<dbReference type="GO" id="GO:0008061">
    <property type="term" value="F:chitin binding"/>
    <property type="evidence" value="ECO:0007669"/>
    <property type="project" value="InterPro"/>
</dbReference>
<dbReference type="GO" id="GO:0005975">
    <property type="term" value="P:carbohydrate metabolic process"/>
    <property type="evidence" value="ECO:0007669"/>
    <property type="project" value="InterPro"/>
</dbReference>
<dbReference type="InterPro" id="IPR050314">
    <property type="entry name" value="Glycosyl_Hydrlase_18"/>
</dbReference>
<dbReference type="Gene3D" id="3.10.50.10">
    <property type="match status" value="1"/>
</dbReference>
<dbReference type="OrthoDB" id="76388at2759"/>
<feature type="domain" description="GH18" evidence="1">
    <location>
        <begin position="10"/>
        <end position="365"/>
    </location>
</feature>
<keyword evidence="2" id="KW-1185">Reference proteome</keyword>